<proteinExistence type="predicted"/>
<comment type="caution">
    <text evidence="3">The sequence shown here is derived from an EMBL/GenBank/DDBJ whole genome shotgun (WGS) entry which is preliminary data.</text>
</comment>
<dbReference type="RefSeq" id="WP_136402081.1">
    <property type="nucleotide sequence ID" value="NZ_SSNZ01000002.1"/>
</dbReference>
<dbReference type="InterPro" id="IPR016032">
    <property type="entry name" value="Sig_transdc_resp-reg_C-effctor"/>
</dbReference>
<evidence type="ECO:0000256" key="1">
    <source>
        <dbReference type="SAM" id="Phobius"/>
    </source>
</evidence>
<dbReference type="Proteomes" id="UP000307507">
    <property type="component" value="Unassembled WGS sequence"/>
</dbReference>
<dbReference type="InterPro" id="IPR019734">
    <property type="entry name" value="TPR_rpt"/>
</dbReference>
<name>A0A4S3ZYR6_9FLAO</name>
<keyword evidence="4" id="KW-1185">Reference proteome</keyword>
<dbReference type="InterPro" id="IPR013249">
    <property type="entry name" value="RNA_pol_sigma70_r4_t2"/>
</dbReference>
<organism evidence="3 4">
    <name type="scientific">Flavobacterium supellecticarium</name>
    <dbReference type="NCBI Taxonomy" id="2565924"/>
    <lineage>
        <taxon>Bacteria</taxon>
        <taxon>Pseudomonadati</taxon>
        <taxon>Bacteroidota</taxon>
        <taxon>Flavobacteriia</taxon>
        <taxon>Flavobacteriales</taxon>
        <taxon>Flavobacteriaceae</taxon>
        <taxon>Flavobacterium</taxon>
    </lineage>
</organism>
<dbReference type="PANTHER" id="PTHR10098">
    <property type="entry name" value="RAPSYN-RELATED"/>
    <property type="match status" value="1"/>
</dbReference>
<accession>A0A4S3ZYR6</accession>
<gene>
    <name evidence="3" type="ORF">E6C50_04755</name>
</gene>
<sequence>MEKIFLYSTIILLSGSVFAQRYTELQIDQMIEDIDQMVGKEPDKVLPASFKCYNYSKEINYKKGMANSLLLTGKGLLSLEQYDTALEYAAKSEAIASRQHYSEIMCEACRMEAECYRLLGVEYQVYKMLQKAMRFTLDIRDQNKQYHEKGVVFSDMAHYYERMEKQDSALVYYENSDNMLSRMKTGPVKNVDRSLVASGMAMLCMEKQQYDLAEMYLKKAEALGESTDGTEVKMKIFRNKAKLEAAKGNSEIAIAYYGKTLLLAKQLKKKELQMLIYHRLSMLYEKTGEEEKAVQCFLEGHKISNHLEKNKTTAREIPVKMVVKNTEQQFKKSRMGTVTGLCIVIFFILFLVGRIFWYCKKMKDEQLAMKRTEQELKRKETFLKQVQNIDEITIEKVVQLGVENDPQFLPQFAIIQMPFYERLLELKPSLKEEELKIGAMRKLGFSTKEIAIITDVSVRSVEARIYRIRKKIKEFFSEEEQHWFEMI</sequence>
<evidence type="ECO:0000259" key="2">
    <source>
        <dbReference type="PROSITE" id="PS00622"/>
    </source>
</evidence>
<keyword evidence="1" id="KW-1133">Transmembrane helix</keyword>
<dbReference type="AlphaFoldDB" id="A0A4S3ZYR6"/>
<dbReference type="InterPro" id="IPR000792">
    <property type="entry name" value="Tscrpt_reg_LuxR_C"/>
</dbReference>
<dbReference type="GO" id="GO:0003677">
    <property type="term" value="F:DNA binding"/>
    <property type="evidence" value="ECO:0007669"/>
    <property type="project" value="InterPro"/>
</dbReference>
<dbReference type="InterPro" id="IPR036388">
    <property type="entry name" value="WH-like_DNA-bd_sf"/>
</dbReference>
<evidence type="ECO:0000313" key="4">
    <source>
        <dbReference type="Proteomes" id="UP000307507"/>
    </source>
</evidence>
<feature type="transmembrane region" description="Helical" evidence="1">
    <location>
        <begin position="335"/>
        <end position="357"/>
    </location>
</feature>
<dbReference type="PROSITE" id="PS00622">
    <property type="entry name" value="HTH_LUXR_1"/>
    <property type="match status" value="1"/>
</dbReference>
<dbReference type="InterPro" id="IPR011990">
    <property type="entry name" value="TPR-like_helical_dom_sf"/>
</dbReference>
<dbReference type="OrthoDB" id="1452766at2"/>
<dbReference type="Pfam" id="PF08281">
    <property type="entry name" value="Sigma70_r4_2"/>
    <property type="match status" value="1"/>
</dbReference>
<dbReference type="EMBL" id="SSNZ01000002">
    <property type="protein sequence ID" value="THF51093.1"/>
    <property type="molecule type" value="Genomic_DNA"/>
</dbReference>
<dbReference type="Gene3D" id="1.10.10.10">
    <property type="entry name" value="Winged helix-like DNA-binding domain superfamily/Winged helix DNA-binding domain"/>
    <property type="match status" value="1"/>
</dbReference>
<protein>
    <recommendedName>
        <fullName evidence="2">HTH luxR-type domain-containing protein</fullName>
    </recommendedName>
</protein>
<dbReference type="PANTHER" id="PTHR10098:SF108">
    <property type="entry name" value="TETRATRICOPEPTIDE REPEAT PROTEIN 28"/>
    <property type="match status" value="1"/>
</dbReference>
<dbReference type="GO" id="GO:0016987">
    <property type="term" value="F:sigma factor activity"/>
    <property type="evidence" value="ECO:0007669"/>
    <property type="project" value="InterPro"/>
</dbReference>
<feature type="domain" description="HTH luxR-type" evidence="2">
    <location>
        <begin position="444"/>
        <end position="471"/>
    </location>
</feature>
<dbReference type="GO" id="GO:0006352">
    <property type="term" value="P:DNA-templated transcription initiation"/>
    <property type="evidence" value="ECO:0007669"/>
    <property type="project" value="InterPro"/>
</dbReference>
<dbReference type="SMART" id="SM00028">
    <property type="entry name" value="TPR"/>
    <property type="match status" value="6"/>
</dbReference>
<keyword evidence="1" id="KW-0812">Transmembrane</keyword>
<evidence type="ECO:0000313" key="3">
    <source>
        <dbReference type="EMBL" id="THF51093.1"/>
    </source>
</evidence>
<dbReference type="Gene3D" id="1.25.40.10">
    <property type="entry name" value="Tetratricopeptide repeat domain"/>
    <property type="match status" value="2"/>
</dbReference>
<dbReference type="SUPFAM" id="SSF46894">
    <property type="entry name" value="C-terminal effector domain of the bipartite response regulators"/>
    <property type="match status" value="1"/>
</dbReference>
<reference evidence="3 4" key="1">
    <citation type="submission" date="2019-04" db="EMBL/GenBank/DDBJ databases">
        <title>Flavobacterium sp. nov. isolated from construction timber.</title>
        <authorList>
            <person name="Lin S.-Y."/>
            <person name="Chang C.-T."/>
            <person name="Young C.-C."/>
        </authorList>
    </citation>
    <scope>NUCLEOTIDE SEQUENCE [LARGE SCALE GENOMIC DNA]</scope>
    <source>
        <strain evidence="3 4">CC-CTC003</strain>
    </source>
</reference>
<keyword evidence="1" id="KW-0472">Membrane</keyword>
<dbReference type="SUPFAM" id="SSF48452">
    <property type="entry name" value="TPR-like"/>
    <property type="match status" value="2"/>
</dbReference>